<dbReference type="SUPFAM" id="SSF53448">
    <property type="entry name" value="Nucleotide-diphospho-sugar transferases"/>
    <property type="match status" value="1"/>
</dbReference>
<evidence type="ECO:0000256" key="1">
    <source>
        <dbReference type="ARBA" id="ARBA00007677"/>
    </source>
</evidence>
<dbReference type="InterPro" id="IPR029044">
    <property type="entry name" value="Nucleotide-diphossugar_trans"/>
</dbReference>
<dbReference type="GO" id="GO:0000026">
    <property type="term" value="F:alpha-1,2-mannosyltransferase activity"/>
    <property type="evidence" value="ECO:0007669"/>
    <property type="project" value="TreeGrafter"/>
</dbReference>
<evidence type="ECO:0000313" key="3">
    <source>
        <dbReference type="EMBL" id="CDH54749.1"/>
    </source>
</evidence>
<gene>
    <name evidence="3" type="ORF">LCOR_05968.1</name>
</gene>
<keyword evidence="2" id="KW-0808">Transferase</keyword>
<evidence type="ECO:0000313" key="4">
    <source>
        <dbReference type="Proteomes" id="UP000027586"/>
    </source>
</evidence>
<sequence length="327" mass="37798">MHHPQASMYKAAFMTLIQGDSVDDFGLLLRTVRDLEDSFNHAHGYPFVIFSVDPLSTRAKELVASLTSGTVHFETLHGQQQFYGYGPETQLGKAVKARHQLKDQVDEGDSKTFRFNARFMAGTLYQHPALKELDYIWRFQPGTHYPCPIFEEEQATKDPFYYMYKHQKKLSFSLTVREPIQAAPTLFQTVTDYINKHPAIQSRLTQRDSLWPLVASKEDGQYTQCEFSSSFQIADLSFFRSDQYQSFFDHIDKANGIFYERWSDSAIQSMGAALFLKKQDIHRWEDVGYRGLGGLLYCPTNPDLWSRCDCRPEYNFDDSRTCLAFLA</sequence>
<dbReference type="STRING" id="1263082.A0A068RXL8"/>
<comment type="similarity">
    <text evidence="1">Belongs to the glycosyltransferase 15 family.</text>
</comment>
<dbReference type="GO" id="GO:0005794">
    <property type="term" value="C:Golgi apparatus"/>
    <property type="evidence" value="ECO:0007669"/>
    <property type="project" value="TreeGrafter"/>
</dbReference>
<name>A0A068RXL8_9FUNG</name>
<dbReference type="GO" id="GO:0016020">
    <property type="term" value="C:membrane"/>
    <property type="evidence" value="ECO:0007669"/>
    <property type="project" value="InterPro"/>
</dbReference>
<dbReference type="InterPro" id="IPR002685">
    <property type="entry name" value="Glyco_trans_15"/>
</dbReference>
<organism evidence="3 4">
    <name type="scientific">Lichtheimia corymbifera JMRC:FSU:9682</name>
    <dbReference type="NCBI Taxonomy" id="1263082"/>
    <lineage>
        <taxon>Eukaryota</taxon>
        <taxon>Fungi</taxon>
        <taxon>Fungi incertae sedis</taxon>
        <taxon>Mucoromycota</taxon>
        <taxon>Mucoromycotina</taxon>
        <taxon>Mucoromycetes</taxon>
        <taxon>Mucorales</taxon>
        <taxon>Lichtheimiaceae</taxon>
        <taxon>Lichtheimia</taxon>
    </lineage>
</organism>
<protein>
    <submittedName>
        <fullName evidence="3">Glycosyltransferase family 15 protein</fullName>
    </submittedName>
</protein>
<evidence type="ECO:0000256" key="2">
    <source>
        <dbReference type="ARBA" id="ARBA00022679"/>
    </source>
</evidence>
<proteinExistence type="inferred from homology"/>
<dbReference type="AlphaFoldDB" id="A0A068RXL8"/>
<dbReference type="GO" id="GO:0006487">
    <property type="term" value="P:protein N-linked glycosylation"/>
    <property type="evidence" value="ECO:0007669"/>
    <property type="project" value="TreeGrafter"/>
</dbReference>
<dbReference type="VEuPathDB" id="FungiDB:LCOR_05968.1"/>
<dbReference type="EMBL" id="CBTN010000025">
    <property type="protein sequence ID" value="CDH54749.1"/>
    <property type="molecule type" value="Genomic_DNA"/>
</dbReference>
<dbReference type="GO" id="GO:0000032">
    <property type="term" value="P:cell wall mannoprotein biosynthetic process"/>
    <property type="evidence" value="ECO:0007669"/>
    <property type="project" value="TreeGrafter"/>
</dbReference>
<keyword evidence="4" id="KW-1185">Reference proteome</keyword>
<dbReference type="PANTHER" id="PTHR31121:SF6">
    <property type="entry name" value="ALPHA-1,2 MANNOSYLTRANSFERASE KTR1"/>
    <property type="match status" value="1"/>
</dbReference>
<dbReference type="PANTHER" id="PTHR31121">
    <property type="entry name" value="ALPHA-1,2 MANNOSYLTRANSFERASE KTR1"/>
    <property type="match status" value="1"/>
</dbReference>
<dbReference type="OrthoDB" id="439943at2759"/>
<reference evidence="3" key="1">
    <citation type="submission" date="2013-08" db="EMBL/GenBank/DDBJ databases">
        <title>Gene expansion shapes genome architecture in the human pathogen Lichtheimia corymbifera: an evolutionary genomics analysis in the ancient terrestrial Mucorales (Mucoromycotina).</title>
        <authorList>
            <person name="Schwartze V.U."/>
            <person name="Winter S."/>
            <person name="Shelest E."/>
            <person name="Marcet-Houben M."/>
            <person name="Horn F."/>
            <person name="Wehner S."/>
            <person name="Hoffmann K."/>
            <person name="Riege K."/>
            <person name="Sammeth M."/>
            <person name="Nowrousian M."/>
            <person name="Valiante V."/>
            <person name="Linde J."/>
            <person name="Jacobsen I.D."/>
            <person name="Marz M."/>
            <person name="Brakhage A.A."/>
            <person name="Gabaldon T."/>
            <person name="Bocker S."/>
            <person name="Voigt K."/>
        </authorList>
    </citation>
    <scope>NUCLEOTIDE SEQUENCE [LARGE SCALE GENOMIC DNA]</scope>
    <source>
        <strain evidence="3">FSU 9682</strain>
    </source>
</reference>
<comment type="caution">
    <text evidence="3">The sequence shown here is derived from an EMBL/GenBank/DDBJ whole genome shotgun (WGS) entry which is preliminary data.</text>
</comment>
<dbReference type="Gene3D" id="3.90.550.10">
    <property type="entry name" value="Spore Coat Polysaccharide Biosynthesis Protein SpsA, Chain A"/>
    <property type="match status" value="1"/>
</dbReference>
<dbReference type="Pfam" id="PF01793">
    <property type="entry name" value="Glyco_transf_15"/>
    <property type="match status" value="1"/>
</dbReference>
<accession>A0A068RXL8</accession>
<dbReference type="Proteomes" id="UP000027586">
    <property type="component" value="Unassembled WGS sequence"/>
</dbReference>